<dbReference type="GO" id="GO:0006508">
    <property type="term" value="P:proteolysis"/>
    <property type="evidence" value="ECO:0007669"/>
    <property type="project" value="InterPro"/>
</dbReference>
<dbReference type="PANTHER" id="PTHR12147:SF26">
    <property type="entry name" value="PEPTIDASE M28 DOMAIN-CONTAINING PROTEIN"/>
    <property type="match status" value="1"/>
</dbReference>
<evidence type="ECO:0000313" key="3">
    <source>
        <dbReference type="EMBL" id="QDU57267.1"/>
    </source>
</evidence>
<dbReference type="PANTHER" id="PTHR12147">
    <property type="entry name" value="METALLOPEPTIDASE M28 FAMILY MEMBER"/>
    <property type="match status" value="1"/>
</dbReference>
<keyword evidence="3" id="KW-0645">Protease</keyword>
<dbReference type="SUPFAM" id="SSF53187">
    <property type="entry name" value="Zn-dependent exopeptidases"/>
    <property type="match status" value="1"/>
</dbReference>
<dbReference type="InterPro" id="IPR007484">
    <property type="entry name" value="Peptidase_M28"/>
</dbReference>
<dbReference type="InterPro" id="IPR045175">
    <property type="entry name" value="M28_fam"/>
</dbReference>
<keyword evidence="1" id="KW-0175">Coiled coil</keyword>
<dbReference type="Gene3D" id="3.50.30.30">
    <property type="match status" value="1"/>
</dbReference>
<organism evidence="3 4">
    <name type="scientific">Aeoliella mucimassa</name>
    <dbReference type="NCBI Taxonomy" id="2527972"/>
    <lineage>
        <taxon>Bacteria</taxon>
        <taxon>Pseudomonadati</taxon>
        <taxon>Planctomycetota</taxon>
        <taxon>Planctomycetia</taxon>
        <taxon>Pirellulales</taxon>
        <taxon>Lacipirellulaceae</taxon>
        <taxon>Aeoliella</taxon>
    </lineage>
</organism>
<name>A0A518ARB6_9BACT</name>
<dbReference type="Gene3D" id="3.40.630.10">
    <property type="entry name" value="Zn peptidases"/>
    <property type="match status" value="1"/>
</dbReference>
<dbReference type="Proteomes" id="UP000315750">
    <property type="component" value="Chromosome"/>
</dbReference>
<evidence type="ECO:0000259" key="2">
    <source>
        <dbReference type="Pfam" id="PF04389"/>
    </source>
</evidence>
<dbReference type="InterPro" id="IPR046450">
    <property type="entry name" value="PA_dom_sf"/>
</dbReference>
<dbReference type="GO" id="GO:0004177">
    <property type="term" value="F:aminopeptidase activity"/>
    <property type="evidence" value="ECO:0007669"/>
    <property type="project" value="UniProtKB-KW"/>
</dbReference>
<dbReference type="SUPFAM" id="SSF52025">
    <property type="entry name" value="PA domain"/>
    <property type="match status" value="1"/>
</dbReference>
<reference evidence="3 4" key="1">
    <citation type="submission" date="2019-02" db="EMBL/GenBank/DDBJ databases">
        <title>Deep-cultivation of Planctomycetes and their phenomic and genomic characterization uncovers novel biology.</title>
        <authorList>
            <person name="Wiegand S."/>
            <person name="Jogler M."/>
            <person name="Boedeker C."/>
            <person name="Pinto D."/>
            <person name="Vollmers J."/>
            <person name="Rivas-Marin E."/>
            <person name="Kohn T."/>
            <person name="Peeters S.H."/>
            <person name="Heuer A."/>
            <person name="Rast P."/>
            <person name="Oberbeckmann S."/>
            <person name="Bunk B."/>
            <person name="Jeske O."/>
            <person name="Meyerdierks A."/>
            <person name="Storesund J.E."/>
            <person name="Kallscheuer N."/>
            <person name="Luecker S."/>
            <person name="Lage O.M."/>
            <person name="Pohl T."/>
            <person name="Merkel B.J."/>
            <person name="Hornburger P."/>
            <person name="Mueller R.-W."/>
            <person name="Bruemmer F."/>
            <person name="Labrenz M."/>
            <person name="Spormann A.M."/>
            <person name="Op den Camp H."/>
            <person name="Overmann J."/>
            <person name="Amann R."/>
            <person name="Jetten M.S.M."/>
            <person name="Mascher T."/>
            <person name="Medema M.H."/>
            <person name="Devos D.P."/>
            <person name="Kaster A.-K."/>
            <person name="Ovreas L."/>
            <person name="Rohde M."/>
            <person name="Galperin M.Y."/>
            <person name="Jogler C."/>
        </authorList>
    </citation>
    <scope>NUCLEOTIDE SEQUENCE [LARGE SCALE GENOMIC DNA]</scope>
    <source>
        <strain evidence="3 4">Pan181</strain>
    </source>
</reference>
<evidence type="ECO:0000256" key="1">
    <source>
        <dbReference type="SAM" id="Coils"/>
    </source>
</evidence>
<keyword evidence="4" id="KW-1185">Reference proteome</keyword>
<protein>
    <submittedName>
        <fullName evidence="3">Bacterial leucyl aminopeptidase</fullName>
        <ecNumber evidence="3">3.4.11.10</ecNumber>
    </submittedName>
</protein>
<dbReference type="KEGG" id="amuc:Pan181_34820"/>
<dbReference type="GO" id="GO:0008235">
    <property type="term" value="F:metalloexopeptidase activity"/>
    <property type="evidence" value="ECO:0007669"/>
    <property type="project" value="InterPro"/>
</dbReference>
<dbReference type="AlphaFoldDB" id="A0A518ARB6"/>
<dbReference type="Pfam" id="PF04389">
    <property type="entry name" value="Peptidase_M28"/>
    <property type="match status" value="1"/>
</dbReference>
<evidence type="ECO:0000313" key="4">
    <source>
        <dbReference type="Proteomes" id="UP000315750"/>
    </source>
</evidence>
<keyword evidence="3" id="KW-0378">Hydrolase</keyword>
<accession>A0A518ARB6</accession>
<dbReference type="EC" id="3.4.11.10" evidence="3"/>
<proteinExistence type="predicted"/>
<sequence>MVCYPPFIQLWGTALRHGLKAEFSVDSLVLKWFLVGGVLAVAGASASTRAHESTDLEHRFAHVVRYLADDRMAGRGMGSPEIDLVAEYLVGQFHQKGLAVRYQPFSYVQHSEQGSANHAVFANDAKQSRIDWKVDVDFRPLAIGGAGAIDTPLVFVGYGITAPELDYDDYAGVDVQGKTVIVLRHEPQQHDPYSEFDGLNLSKHAPFMRKIKNAIDHGAAAVVFCTDLHETQEMRRRYEMRIDALNDKLLQEQNNFNAQSAPTPSQTKIHGQRMDSMLDRESRLKAMALAVNSHLLPFDQAGQAVSEPFLPVMVATRDALEQLFTAAGRGSLAELEVSIDDDLQPRSFELSGWRMVANVDITRQEVTAMNVVATIEAEGPHADEAIVIGAHFDHLGRGGDTAFKGQIHNGADDNASGVAMMLELARHYASQPEPPPRRLVFVAFTGEERGLMGSRFYVDHPAVPLENTVAMFNFDMVGRLSDNRLIMSGTDTAKEFSQLVRDVNNYHSFDLQCVPGGLGPSDHASFYTRGVPVLHFFTGLHNDYHRPSDDVHLVDIAGMRRIYGYASELIDQVLYAPERPQYQQTDGPSRP</sequence>
<gene>
    <name evidence="3" type="ORF">Pan181_34820</name>
</gene>
<feature type="domain" description="Peptidase M28" evidence="2">
    <location>
        <begin position="370"/>
        <end position="565"/>
    </location>
</feature>
<feature type="coiled-coil region" evidence="1">
    <location>
        <begin position="228"/>
        <end position="255"/>
    </location>
</feature>
<keyword evidence="3" id="KW-0031">Aminopeptidase</keyword>
<dbReference type="EMBL" id="CP036278">
    <property type="protein sequence ID" value="QDU57267.1"/>
    <property type="molecule type" value="Genomic_DNA"/>
</dbReference>